<protein>
    <submittedName>
        <fullName evidence="1">Toxin YafO</fullName>
    </submittedName>
</protein>
<comment type="caution">
    <text evidence="1">The sequence shown here is derived from an EMBL/GenBank/DDBJ whole genome shotgun (WGS) entry which is preliminary data.</text>
</comment>
<dbReference type="InterPro" id="IPR020353">
    <property type="entry name" value="Toxin_YafO"/>
</dbReference>
<dbReference type="Pfam" id="PF13957">
    <property type="entry name" value="YafO_toxin"/>
    <property type="match status" value="1"/>
</dbReference>
<dbReference type="Proteomes" id="UP000232062">
    <property type="component" value="Unassembled WGS sequence"/>
</dbReference>
<dbReference type="EMBL" id="PIQI01000025">
    <property type="protein sequence ID" value="PJZ04229.1"/>
    <property type="molecule type" value="Genomic_DNA"/>
</dbReference>
<organism evidence="1 2">
    <name type="scientific">Pantoea rodasii</name>
    <dbReference type="NCBI Taxonomy" id="1076549"/>
    <lineage>
        <taxon>Bacteria</taxon>
        <taxon>Pseudomonadati</taxon>
        <taxon>Pseudomonadota</taxon>
        <taxon>Gammaproteobacteria</taxon>
        <taxon>Enterobacterales</taxon>
        <taxon>Erwiniaceae</taxon>
        <taxon>Pantoea</taxon>
    </lineage>
</organism>
<gene>
    <name evidence="1" type="ORF">PRCB_18375</name>
</gene>
<reference evidence="1 2" key="1">
    <citation type="submission" date="2017-11" db="EMBL/GenBank/DDBJ databases">
        <title>The genome sequence of Pantoea rodasii DSM 26611.</title>
        <authorList>
            <person name="Gao J."/>
            <person name="Mao X."/>
            <person name="Sun J."/>
        </authorList>
    </citation>
    <scope>NUCLEOTIDE SEQUENCE [LARGE SCALE GENOMIC DNA]</scope>
    <source>
        <strain evidence="1 2">DSM 26611</strain>
    </source>
</reference>
<dbReference type="AlphaFoldDB" id="A0A2M9W9L3"/>
<name>A0A2M9W9L3_9GAMM</name>
<evidence type="ECO:0000313" key="1">
    <source>
        <dbReference type="EMBL" id="PJZ04229.1"/>
    </source>
</evidence>
<accession>A0A2M9W9L3</accession>
<proteinExistence type="predicted"/>
<keyword evidence="2" id="KW-1185">Reference proteome</keyword>
<evidence type="ECO:0000313" key="2">
    <source>
        <dbReference type="Proteomes" id="UP000232062"/>
    </source>
</evidence>
<sequence>MVSFSVSLNPDSCDLYFRAFFASHPDVSPQLADDLLRDFELYKRYGRKPDYFGRDCRYDRPESIISSEIYHIHLDLVSPVPFNGQRVQFRQVSDTALVYTRGFFNEDAYSILAVLEPAHTMASAGNNALMRTFQHYADTFRNQN</sequence>